<dbReference type="Gene3D" id="1.20.120.20">
    <property type="entry name" value="Apolipoprotein"/>
    <property type="match status" value="1"/>
</dbReference>
<accession>A0ABY6GYN9</accession>
<evidence type="ECO:0000313" key="2">
    <source>
        <dbReference type="EMBL" id="UYM17790.1"/>
    </source>
</evidence>
<dbReference type="Proteomes" id="UP001163255">
    <property type="component" value="Chromosome"/>
</dbReference>
<proteinExistence type="predicted"/>
<gene>
    <name evidence="2" type="ORF">NX720_07735</name>
</gene>
<feature type="coiled-coil region" evidence="1">
    <location>
        <begin position="396"/>
        <end position="430"/>
    </location>
</feature>
<evidence type="ECO:0000313" key="3">
    <source>
        <dbReference type="Proteomes" id="UP001163255"/>
    </source>
</evidence>
<sequence length="491" mass="54290">MIEKNHPGLATPEFQAKAENLRFEVDHLKPSSISDAQLKNLQQSVKTLGDAAASPTLDADKLDQIMSEIQTKMDENSVKFSQFEIQSRSDNAQQTYDKNIEGIEQYIKDVEEAKASQSSGGGWLSGIITAIFPIFEIAAQITKAVDPDTDFSLFSRNSSIGRAIGQAEKDVEEFFAPMGDKQAWDNLGKDLKQDFNKLGHDIEKAFEPMGKKEAWENLGDDVKQDFEKLGKDIEKAFEPIGKKEAWENLGNDVKQDFEKLGRDIEKAFEPMGKKEAWENLGDDVKQDFEKLGKDIEKAFEPIGEKEAWENLGDDVKQDFEELGTDIEKAFEPMGKKEAWDNLGDDILNDLGIEPSSGKPVESATVAEDSSLAVEKEKIKIEKELGAAMQGLDVGESALTSQEMMKLLQKMKDAEENKEKLEEAIAALESGDLESLKQAVAGLSEGDAIISLIDNPETASAGLVNSLLDVPAETAKIHEDQMLQNSMAKRFS</sequence>
<dbReference type="EMBL" id="CP103300">
    <property type="protein sequence ID" value="UYM17790.1"/>
    <property type="molecule type" value="Genomic_DNA"/>
</dbReference>
<dbReference type="RefSeq" id="WP_262600493.1">
    <property type="nucleotide sequence ID" value="NZ_CP103300.1"/>
</dbReference>
<name>A0ABY6GYN9_9GAMM</name>
<organism evidence="2 3">
    <name type="scientific">Endozoicomonas euniceicola</name>
    <dbReference type="NCBI Taxonomy" id="1234143"/>
    <lineage>
        <taxon>Bacteria</taxon>
        <taxon>Pseudomonadati</taxon>
        <taxon>Pseudomonadota</taxon>
        <taxon>Gammaproteobacteria</taxon>
        <taxon>Oceanospirillales</taxon>
        <taxon>Endozoicomonadaceae</taxon>
        <taxon>Endozoicomonas</taxon>
    </lineage>
</organism>
<reference evidence="2" key="1">
    <citation type="submission" date="2022-10" db="EMBL/GenBank/DDBJ databases">
        <title>Completed Genome Sequence of two octocoral isolated bacterium, Endozoicomonas euniceicola EF212T and Endozoicomonas gorgoniicola PS125T.</title>
        <authorList>
            <person name="Chiou Y.-J."/>
            <person name="Chen Y.-H."/>
        </authorList>
    </citation>
    <scope>NUCLEOTIDE SEQUENCE</scope>
    <source>
        <strain evidence="2">EF212</strain>
    </source>
</reference>
<evidence type="ECO:0000256" key="1">
    <source>
        <dbReference type="SAM" id="Coils"/>
    </source>
</evidence>
<keyword evidence="3" id="KW-1185">Reference proteome</keyword>
<keyword evidence="1" id="KW-0175">Coiled coil</keyword>
<protein>
    <submittedName>
        <fullName evidence="2">Uncharacterized protein</fullName>
    </submittedName>
</protein>